<keyword evidence="3" id="KW-1185">Reference proteome</keyword>
<accession>A0AAV7UTY6</accession>
<name>A0AAV7UTY6_PLEWA</name>
<proteinExistence type="predicted"/>
<gene>
    <name evidence="2" type="ORF">NDU88_000740</name>
</gene>
<comment type="caution">
    <text evidence="2">The sequence shown here is derived from an EMBL/GenBank/DDBJ whole genome shotgun (WGS) entry which is preliminary data.</text>
</comment>
<organism evidence="2 3">
    <name type="scientific">Pleurodeles waltl</name>
    <name type="common">Iberian ribbed newt</name>
    <dbReference type="NCBI Taxonomy" id="8319"/>
    <lineage>
        <taxon>Eukaryota</taxon>
        <taxon>Metazoa</taxon>
        <taxon>Chordata</taxon>
        <taxon>Craniata</taxon>
        <taxon>Vertebrata</taxon>
        <taxon>Euteleostomi</taxon>
        <taxon>Amphibia</taxon>
        <taxon>Batrachia</taxon>
        <taxon>Caudata</taxon>
        <taxon>Salamandroidea</taxon>
        <taxon>Salamandridae</taxon>
        <taxon>Pleurodelinae</taxon>
        <taxon>Pleurodeles</taxon>
    </lineage>
</organism>
<evidence type="ECO:0000313" key="2">
    <source>
        <dbReference type="EMBL" id="KAJ1191424.1"/>
    </source>
</evidence>
<dbReference type="EMBL" id="JANPWB010000004">
    <property type="protein sequence ID" value="KAJ1191424.1"/>
    <property type="molecule type" value="Genomic_DNA"/>
</dbReference>
<dbReference type="AlphaFoldDB" id="A0AAV7UTY6"/>
<feature type="region of interest" description="Disordered" evidence="1">
    <location>
        <begin position="1"/>
        <end position="21"/>
    </location>
</feature>
<sequence>MSWGTRDCEFPPTAGKGAETLQTPWAPRLRAWVRASRPSGSARNNRAIRQGGVCAQRPHWAYRTWSGIGGGVIDPTSGGLPGWQAWSVRGAAAWAELVAGMLWPGLGAGLCARVPVEGHAWAYLFILLHGEEQGPGDKL</sequence>
<evidence type="ECO:0000256" key="1">
    <source>
        <dbReference type="SAM" id="MobiDB-lite"/>
    </source>
</evidence>
<reference evidence="2" key="1">
    <citation type="journal article" date="2022" name="bioRxiv">
        <title>Sequencing and chromosome-scale assembly of the giantPleurodeles waltlgenome.</title>
        <authorList>
            <person name="Brown T."/>
            <person name="Elewa A."/>
            <person name="Iarovenko S."/>
            <person name="Subramanian E."/>
            <person name="Araus A.J."/>
            <person name="Petzold A."/>
            <person name="Susuki M."/>
            <person name="Suzuki K.-i.T."/>
            <person name="Hayashi T."/>
            <person name="Toyoda A."/>
            <person name="Oliveira C."/>
            <person name="Osipova E."/>
            <person name="Leigh N.D."/>
            <person name="Simon A."/>
            <person name="Yun M.H."/>
        </authorList>
    </citation>
    <scope>NUCLEOTIDE SEQUENCE</scope>
    <source>
        <strain evidence="2">20211129_DDA</strain>
        <tissue evidence="2">Liver</tissue>
    </source>
</reference>
<dbReference type="Proteomes" id="UP001066276">
    <property type="component" value="Chromosome 2_2"/>
</dbReference>
<protein>
    <submittedName>
        <fullName evidence="2">Uncharacterized protein</fullName>
    </submittedName>
</protein>
<evidence type="ECO:0000313" key="3">
    <source>
        <dbReference type="Proteomes" id="UP001066276"/>
    </source>
</evidence>